<dbReference type="AlphaFoldDB" id="A0A812ZRM8"/>
<dbReference type="OrthoDB" id="443143at2759"/>
<feature type="region of interest" description="Disordered" evidence="1">
    <location>
        <begin position="415"/>
        <end position="469"/>
    </location>
</feature>
<evidence type="ECO:0000256" key="1">
    <source>
        <dbReference type="SAM" id="MobiDB-lite"/>
    </source>
</evidence>
<accession>A0A812ZRM8</accession>
<dbReference type="EMBL" id="CAJNJA010049686">
    <property type="protein sequence ID" value="CAE7838144.1"/>
    <property type="molecule type" value="Genomic_DNA"/>
</dbReference>
<feature type="non-terminal residue" evidence="2">
    <location>
        <position position="547"/>
    </location>
</feature>
<proteinExistence type="predicted"/>
<comment type="caution">
    <text evidence="2">The sequence shown here is derived from an EMBL/GenBank/DDBJ whole genome shotgun (WGS) entry which is preliminary data.</text>
</comment>
<protein>
    <submittedName>
        <fullName evidence="2">Uncharacterized protein</fullName>
    </submittedName>
</protein>
<keyword evidence="3" id="KW-1185">Reference proteome</keyword>
<gene>
    <name evidence="2" type="ORF">SNEC2469_LOCUS25293</name>
</gene>
<sequence length="547" mass="60699">MRWLPSRPLPALSRFFSRISLLSANDSGDHLTSSINSGRMPGSRGLPGDVVLATVRLCTRSDGHLDALPPPVKVQGPISESLVREECDKVVLLPLVYGLQVQHRKTQLLVAHKGRLAHRWWQMHTASTSEGRFLRIPQPNQRDLRLPIVTQLTYLGIVLSYKDAATATVEHRLQVAEAQRARLLKVLHSRTLPLRKRVQLWAACVRSSGVFVARPYTAYTHLLDLQQKHVARITIVLVRHLRAISRSFAHMSQESSQALLLRLGVEDPLPFLLRSGQKLLTKTLQSRVFPPNVESVSAETAIAGEESSAIEPVSANTSIVPPAIQGILLPEALSSVRCYLSPQLNGSNLLDALRHVSVVWYRRTLHQNASPSRHLPSAQLCPAMEHVPTQMDLDEEERQCFRNLLGKRALALGVESPNKYPHPGGKGVPPNGGGRPRQFQPNCGPRQAAPSQGSRSKEENRGRSGTSSDALLHKIAKALIVQSDYMSRLQSDHTVIFTFRKGDGPQLMVPLLHEVAANWRDQRSKGKVTKSLKQTLLQYVTAEIITR</sequence>
<dbReference type="Proteomes" id="UP000601435">
    <property type="component" value="Unassembled WGS sequence"/>
</dbReference>
<feature type="compositionally biased region" description="Gly residues" evidence="1">
    <location>
        <begin position="424"/>
        <end position="435"/>
    </location>
</feature>
<evidence type="ECO:0000313" key="3">
    <source>
        <dbReference type="Proteomes" id="UP000601435"/>
    </source>
</evidence>
<reference evidence="2" key="1">
    <citation type="submission" date="2021-02" db="EMBL/GenBank/DDBJ databases">
        <authorList>
            <person name="Dougan E. K."/>
            <person name="Rhodes N."/>
            <person name="Thang M."/>
            <person name="Chan C."/>
        </authorList>
    </citation>
    <scope>NUCLEOTIDE SEQUENCE</scope>
</reference>
<evidence type="ECO:0000313" key="2">
    <source>
        <dbReference type="EMBL" id="CAE7838144.1"/>
    </source>
</evidence>
<organism evidence="2 3">
    <name type="scientific">Symbiodinium necroappetens</name>
    <dbReference type="NCBI Taxonomy" id="1628268"/>
    <lineage>
        <taxon>Eukaryota</taxon>
        <taxon>Sar</taxon>
        <taxon>Alveolata</taxon>
        <taxon>Dinophyceae</taxon>
        <taxon>Suessiales</taxon>
        <taxon>Symbiodiniaceae</taxon>
        <taxon>Symbiodinium</taxon>
    </lineage>
</organism>
<name>A0A812ZRM8_9DINO</name>